<evidence type="ECO:0000256" key="1">
    <source>
        <dbReference type="ARBA" id="ARBA00022801"/>
    </source>
</evidence>
<reference evidence="4 5" key="1">
    <citation type="submission" date="2021-06" db="EMBL/GenBank/DDBJ databases">
        <authorList>
            <person name="Palmer J.M."/>
        </authorList>
    </citation>
    <scope>NUCLEOTIDE SEQUENCE [LARGE SCALE GENOMIC DNA]</scope>
    <source>
        <strain evidence="4 5">GA_2019</strain>
        <tissue evidence="4">Muscle</tissue>
    </source>
</reference>
<sequence length="247" mass="27926">MKQNTVGPQVTLCLLVVRHTVPARMWREAQGKGGDWYVSTFNAAHPVILYLHGNAGTRGGDHRVQLYKVKTPESCLFQEIKRSWAEQRCRWGDSDGSPSERGMTSDALFIYDWLKQRMEKSLPLYIWGHSLGTGVATNLVYRYLPGFDWFFLDAISANNIRFASDENINHISCPVLILHAEDDSVVPFHLGKKLYNLASQSKSLSGHKVQFVAFPPSLAYKHKFIYRSPELPNILSDFLGTTRPVAA</sequence>
<organism evidence="4 5">
    <name type="scientific">Goodea atripinnis</name>
    <dbReference type="NCBI Taxonomy" id="208336"/>
    <lineage>
        <taxon>Eukaryota</taxon>
        <taxon>Metazoa</taxon>
        <taxon>Chordata</taxon>
        <taxon>Craniata</taxon>
        <taxon>Vertebrata</taxon>
        <taxon>Euteleostomi</taxon>
        <taxon>Actinopterygii</taxon>
        <taxon>Neopterygii</taxon>
        <taxon>Teleostei</taxon>
        <taxon>Neoteleostei</taxon>
        <taxon>Acanthomorphata</taxon>
        <taxon>Ovalentaria</taxon>
        <taxon>Atherinomorphae</taxon>
        <taxon>Cyprinodontiformes</taxon>
        <taxon>Goodeidae</taxon>
        <taxon>Goodea</taxon>
    </lineage>
</organism>
<dbReference type="PANTHER" id="PTHR12277:SF61">
    <property type="entry name" value="LYSOPHOSPHATIDYLSERINE LIPASE ABHD12"/>
    <property type="match status" value="1"/>
</dbReference>
<keyword evidence="2" id="KW-0443">Lipid metabolism</keyword>
<evidence type="ECO:0000256" key="2">
    <source>
        <dbReference type="ARBA" id="ARBA00023098"/>
    </source>
</evidence>
<gene>
    <name evidence="4" type="primary">ABHD12</name>
    <name evidence="4" type="ORF">GOODEAATRI_016694</name>
</gene>
<dbReference type="EMBL" id="JAHRIO010031292">
    <property type="protein sequence ID" value="MEQ2168626.1"/>
    <property type="molecule type" value="Genomic_DNA"/>
</dbReference>
<keyword evidence="1" id="KW-0378">Hydrolase</keyword>
<keyword evidence="3" id="KW-0325">Glycoprotein</keyword>
<dbReference type="PANTHER" id="PTHR12277">
    <property type="entry name" value="ALPHA/BETA HYDROLASE DOMAIN-CONTAINING PROTEIN"/>
    <property type="match status" value="1"/>
</dbReference>
<evidence type="ECO:0000313" key="5">
    <source>
        <dbReference type="Proteomes" id="UP001476798"/>
    </source>
</evidence>
<keyword evidence="5" id="KW-1185">Reference proteome</keyword>
<dbReference type="InterPro" id="IPR029058">
    <property type="entry name" value="AB_hydrolase_fold"/>
</dbReference>
<evidence type="ECO:0000256" key="3">
    <source>
        <dbReference type="ARBA" id="ARBA00023180"/>
    </source>
</evidence>
<dbReference type="Proteomes" id="UP001476798">
    <property type="component" value="Unassembled WGS sequence"/>
</dbReference>
<dbReference type="Gene3D" id="3.40.50.1820">
    <property type="entry name" value="alpha/beta hydrolase"/>
    <property type="match status" value="1"/>
</dbReference>
<proteinExistence type="predicted"/>
<comment type="caution">
    <text evidence="4">The sequence shown here is derived from an EMBL/GenBank/DDBJ whole genome shotgun (WGS) entry which is preliminary data.</text>
</comment>
<evidence type="ECO:0000313" key="4">
    <source>
        <dbReference type="EMBL" id="MEQ2168626.1"/>
    </source>
</evidence>
<name>A0ABV0NC43_9TELE</name>
<dbReference type="SUPFAM" id="SSF53474">
    <property type="entry name" value="alpha/beta-Hydrolases"/>
    <property type="match status" value="1"/>
</dbReference>
<accession>A0ABV0NC43</accession>
<protein>
    <submittedName>
        <fullName evidence="4">Monoacylglycerol lipase abhd12</fullName>
    </submittedName>
</protein>